<gene>
    <name evidence="2" type="ORF">Amal_03273</name>
</gene>
<name>A0A177G8C6_9PROT</name>
<dbReference type="Pfam" id="PF21304">
    <property type="entry name" value="T3S_SPI-1_N0"/>
    <property type="match status" value="1"/>
</dbReference>
<comment type="caution">
    <text evidence="2">The sequence shown here is derived from an EMBL/GenBank/DDBJ whole genome shotgun (WGS) entry which is preliminary data.</text>
</comment>
<proteinExistence type="predicted"/>
<dbReference type="Gene3D" id="3.55.50.30">
    <property type="match status" value="1"/>
</dbReference>
<dbReference type="AlphaFoldDB" id="A0A177G8C6"/>
<dbReference type="EMBL" id="LVHD01000038">
    <property type="protein sequence ID" value="OAG75544.1"/>
    <property type="molecule type" value="Genomic_DNA"/>
</dbReference>
<dbReference type="Proteomes" id="UP000077349">
    <property type="component" value="Unassembled WGS sequence"/>
</dbReference>
<evidence type="ECO:0000313" key="2">
    <source>
        <dbReference type="EMBL" id="OAG75544.1"/>
    </source>
</evidence>
<dbReference type="Gene3D" id="3.30.1370.120">
    <property type="match status" value="1"/>
</dbReference>
<accession>A0A177G8C6</accession>
<dbReference type="InterPro" id="IPR049034">
    <property type="entry name" value="T3S_SPI-1_N0"/>
</dbReference>
<reference evidence="2 3" key="1">
    <citation type="submission" date="2016-03" db="EMBL/GenBank/DDBJ databases">
        <title>Draft genome sequence of Acetobacter malorum CECT 7742, a strain isolated from strawberry vinegar.</title>
        <authorList>
            <person name="Sainz F."/>
            <person name="Mas A."/>
            <person name="Torija M.J."/>
        </authorList>
    </citation>
    <scope>NUCLEOTIDE SEQUENCE [LARGE SCALE GENOMIC DNA]</scope>
    <source>
        <strain evidence="2 3">CECT 7742</strain>
    </source>
</reference>
<evidence type="ECO:0000259" key="1">
    <source>
        <dbReference type="Pfam" id="PF21304"/>
    </source>
</evidence>
<dbReference type="InterPro" id="IPR038591">
    <property type="entry name" value="NolW-like_sf"/>
</dbReference>
<organism evidence="2 3">
    <name type="scientific">Acetobacter malorum</name>
    <dbReference type="NCBI Taxonomy" id="178901"/>
    <lineage>
        <taxon>Bacteria</taxon>
        <taxon>Pseudomonadati</taxon>
        <taxon>Pseudomonadota</taxon>
        <taxon>Alphaproteobacteria</taxon>
        <taxon>Acetobacterales</taxon>
        <taxon>Acetobacteraceae</taxon>
        <taxon>Acetobacter</taxon>
    </lineage>
</organism>
<evidence type="ECO:0000313" key="3">
    <source>
        <dbReference type="Proteomes" id="UP000077349"/>
    </source>
</evidence>
<feature type="domain" description="SPI-1 type 3 secretion system secretin N0" evidence="1">
    <location>
        <begin position="37"/>
        <end position="102"/>
    </location>
</feature>
<sequence length="198" mass="22086">MSGRFLTIMGHAVIFGLLVAPCVARAENNWEEKPFSYIAVNQEISSVLKEFSYINDIPVVASDKVRGHVQGRWLNLSSRDFLQKMSHLYDFDWYNDGAALYISNKSERITQIIPLHNHTLTELRSALLNLGLLDNRFDIGTGPANDTLAVSGPPRFVSMVQQTVLSLPATRHATRTSGGEFRHLTLFRGSAISDVIVN</sequence>
<dbReference type="PATRIC" id="fig|178901.16.peg.3493"/>
<protein>
    <submittedName>
        <fullName evidence="2">Nodulation protein</fullName>
    </submittedName>
</protein>